<accession>A0A833PAV3</accession>
<dbReference type="InterPro" id="IPR011006">
    <property type="entry name" value="CheY-like_superfamily"/>
</dbReference>
<proteinExistence type="predicted"/>
<evidence type="ECO:0000313" key="2">
    <source>
        <dbReference type="EMBL" id="KAF1015338.1"/>
    </source>
</evidence>
<dbReference type="SUPFAM" id="SSF52172">
    <property type="entry name" value="CheY-like"/>
    <property type="match status" value="1"/>
</dbReference>
<evidence type="ECO:0000313" key="3">
    <source>
        <dbReference type="Proteomes" id="UP000490535"/>
    </source>
</evidence>
<dbReference type="EMBL" id="WNDP01000220">
    <property type="protein sequence ID" value="KAF1015338.1"/>
    <property type="molecule type" value="Genomic_DNA"/>
</dbReference>
<protein>
    <recommendedName>
        <fullName evidence="1">ANTAR domain-containing protein</fullName>
    </recommendedName>
</protein>
<comment type="caution">
    <text evidence="2">The sequence shown here is derived from an EMBL/GenBank/DDBJ whole genome shotgun (WGS) entry which is preliminary data.</text>
</comment>
<dbReference type="InterPro" id="IPR005561">
    <property type="entry name" value="ANTAR"/>
</dbReference>
<evidence type="ECO:0000259" key="1">
    <source>
        <dbReference type="PROSITE" id="PS50921"/>
    </source>
</evidence>
<name>A0A833PAV3_ACIBZ</name>
<dbReference type="Gene3D" id="3.40.50.2300">
    <property type="match status" value="1"/>
</dbReference>
<dbReference type="AlphaFoldDB" id="A0A833PAV3"/>
<reference evidence="3" key="1">
    <citation type="journal article" date="2020" name="MBio">
        <title>Horizontal gene transfer to a defensive symbiont with a reduced genome amongst a multipartite beetle microbiome.</title>
        <authorList>
            <person name="Waterworth S.C."/>
            <person name="Florez L.V."/>
            <person name="Rees E.R."/>
            <person name="Hertweck C."/>
            <person name="Kaltenpoth M."/>
            <person name="Kwan J.C."/>
        </authorList>
    </citation>
    <scope>NUCLEOTIDE SEQUENCE [LARGE SCALE GENOMIC DNA]</scope>
</reference>
<dbReference type="GO" id="GO:0003723">
    <property type="term" value="F:RNA binding"/>
    <property type="evidence" value="ECO:0007669"/>
    <property type="project" value="InterPro"/>
</dbReference>
<sequence>MAKFNINYKGLKVIVIGCDERDIAVMEAQFKQMAIHADFISTLVEEKKFERYNLIFIDADNHDLFNPNVIIPWPNKIAKIVINSIETPSRLKWILKQEVDSFLTKPIKFSGILTGITIAMDNKLIKNKMKQRIVELEDKVKLRKYVIEVETYIMDKLKVNEEQAYLYIRKAAMFKQLTIENFCVEFLENKEDYLNFTYSL</sequence>
<organism evidence="2 3">
    <name type="scientific">Acinetobacter bereziniae</name>
    <name type="common">Acinetobacter genomosp. 10</name>
    <dbReference type="NCBI Taxonomy" id="106648"/>
    <lineage>
        <taxon>Bacteria</taxon>
        <taxon>Pseudomonadati</taxon>
        <taxon>Pseudomonadota</taxon>
        <taxon>Gammaproteobacteria</taxon>
        <taxon>Moraxellales</taxon>
        <taxon>Moraxellaceae</taxon>
        <taxon>Acinetobacter</taxon>
    </lineage>
</organism>
<dbReference type="PROSITE" id="PS50921">
    <property type="entry name" value="ANTAR"/>
    <property type="match status" value="1"/>
</dbReference>
<dbReference type="Proteomes" id="UP000490535">
    <property type="component" value="Unassembled WGS sequence"/>
</dbReference>
<feature type="domain" description="ANTAR" evidence="1">
    <location>
        <begin position="126"/>
        <end position="187"/>
    </location>
</feature>
<gene>
    <name evidence="2" type="ORF">GAK29_04604</name>
</gene>